<feature type="region of interest" description="Disordered" evidence="1">
    <location>
        <begin position="1"/>
        <end position="32"/>
    </location>
</feature>
<dbReference type="InterPro" id="IPR023319">
    <property type="entry name" value="Tex-like_HTH_dom_sf"/>
</dbReference>
<dbReference type="EMBL" id="LR862146">
    <property type="protein sequence ID" value="CAD1827743.1"/>
    <property type="molecule type" value="Genomic_DNA"/>
</dbReference>
<feature type="domain" description="Tex-like central region" evidence="3">
    <location>
        <begin position="252"/>
        <end position="385"/>
    </location>
</feature>
<accession>A0A6V7PAC1</accession>
<dbReference type="Gene3D" id="1.10.10.650">
    <property type="entry name" value="RuvA domain 2-like"/>
    <property type="match status" value="1"/>
</dbReference>
<dbReference type="Pfam" id="PF22706">
    <property type="entry name" value="Tex_central_region"/>
    <property type="match status" value="1"/>
</dbReference>
<dbReference type="PANTHER" id="PTHR10145:SF6">
    <property type="entry name" value="TRANSCRIPTION ELONGATION FACTOR SPT6"/>
    <property type="match status" value="1"/>
</dbReference>
<evidence type="ECO:0000259" key="3">
    <source>
        <dbReference type="Pfam" id="PF22706"/>
    </source>
</evidence>
<evidence type="ECO:0000313" key="4">
    <source>
        <dbReference type="EMBL" id="CAD1827743.1"/>
    </source>
</evidence>
<feature type="compositionally biased region" description="Basic and acidic residues" evidence="1">
    <location>
        <begin position="1"/>
        <end position="19"/>
    </location>
</feature>
<evidence type="ECO:0000259" key="2">
    <source>
        <dbReference type="Pfam" id="PF14641"/>
    </source>
</evidence>
<feature type="domain" description="Helix-turn-helix DNA-binding" evidence="2">
    <location>
        <begin position="29"/>
        <end position="143"/>
    </location>
</feature>
<dbReference type="FunFam" id="1.10.10.650:FF:000003">
    <property type="entry name" value="Transcription elongation factor spt6"/>
    <property type="match status" value="1"/>
</dbReference>
<sequence>MTPKDDMVREADVPERIQLSEDVTGPPPIDDQSIEEESTWIYNQLTSDSLPLFHGGDHAVREISKEDIGNVLTMLHVQKLDIPFIAMYRKELCSSLLKDPGLASQDGADRMRWHKVLWTVQSLDRKWLLLQKRKNALQLYYNKRFEEEARRIDDETRLALNRQLFKSVTEALKEAKSEKEIDDVDAKFNLHFPPGEVEIEEGQFKRPKRKSLYSICYKAGLWEVASKFGFSSEHFGLLLTLAKISDVDELEDPKETPEEVAANFTCAMFETPQDVLKGARHMAAVEIGYEPIVRKHVRSIYMEKAVVSTSPTPEGNSTIDLYHSLSGVKWLRDKPLNKFDDAQWLLIQKAEEEKLLQVTLKLPEDAQKKLLSDASEFYLSECVSKCAQLWNEQRKMILEDSFFTLILPSMEKEARLLLTARAKNWLSMEYGRQLWSKVSIAPFKQKDAEHDSEDDSELRVMACCWGLGSLRQRL</sequence>
<dbReference type="SUPFAM" id="SSF158832">
    <property type="entry name" value="Tex N-terminal region-like"/>
    <property type="match status" value="1"/>
</dbReference>
<dbReference type="GO" id="GO:0003677">
    <property type="term" value="F:DNA binding"/>
    <property type="evidence" value="ECO:0007669"/>
    <property type="project" value="InterPro"/>
</dbReference>
<dbReference type="AlphaFoldDB" id="A0A6V7PAC1"/>
<proteinExistence type="predicted"/>
<dbReference type="Gene3D" id="1.10.3500.10">
    <property type="entry name" value="Tex N-terminal region-like"/>
    <property type="match status" value="1"/>
</dbReference>
<dbReference type="GO" id="GO:0031491">
    <property type="term" value="F:nucleosome binding"/>
    <property type="evidence" value="ECO:0007669"/>
    <property type="project" value="TreeGrafter"/>
</dbReference>
<reference evidence="4" key="1">
    <citation type="submission" date="2020-07" db="EMBL/GenBank/DDBJ databases">
        <authorList>
            <person name="Lin J."/>
        </authorList>
    </citation>
    <scope>NUCLEOTIDE SEQUENCE</scope>
</reference>
<dbReference type="FunFam" id="1.10.3500.10:FF:000004">
    <property type="entry name" value="Transcription elongation factor spt6"/>
    <property type="match status" value="1"/>
</dbReference>
<dbReference type="GO" id="GO:0034728">
    <property type="term" value="P:nucleosome organization"/>
    <property type="evidence" value="ECO:0007669"/>
    <property type="project" value="TreeGrafter"/>
</dbReference>
<dbReference type="InterPro" id="IPR055179">
    <property type="entry name" value="Tex-like_central_region"/>
</dbReference>
<dbReference type="InterPro" id="IPR017072">
    <property type="entry name" value="TF_Spt6"/>
</dbReference>
<dbReference type="PANTHER" id="PTHR10145">
    <property type="entry name" value="TRANSCRIPTION ELONGATION FACTOR SPT6"/>
    <property type="match status" value="1"/>
</dbReference>
<dbReference type="GO" id="GO:0140673">
    <property type="term" value="P:transcription elongation-coupled chromatin remodeling"/>
    <property type="evidence" value="ECO:0007669"/>
    <property type="project" value="InterPro"/>
</dbReference>
<dbReference type="GO" id="GO:0042393">
    <property type="term" value="F:histone binding"/>
    <property type="evidence" value="ECO:0007669"/>
    <property type="project" value="TreeGrafter"/>
</dbReference>
<dbReference type="InterPro" id="IPR028088">
    <property type="entry name" value="Spt6_HTH_DNA-bd_dom"/>
</dbReference>
<dbReference type="GO" id="GO:0008023">
    <property type="term" value="C:transcription elongation factor complex"/>
    <property type="evidence" value="ECO:0007669"/>
    <property type="project" value="TreeGrafter"/>
</dbReference>
<dbReference type="InterPro" id="IPR023323">
    <property type="entry name" value="Tex-like_dom_sf"/>
</dbReference>
<organism evidence="4">
    <name type="scientific">Ananas comosus var. bracteatus</name>
    <name type="common">red pineapple</name>
    <dbReference type="NCBI Taxonomy" id="296719"/>
    <lineage>
        <taxon>Eukaryota</taxon>
        <taxon>Viridiplantae</taxon>
        <taxon>Streptophyta</taxon>
        <taxon>Embryophyta</taxon>
        <taxon>Tracheophyta</taxon>
        <taxon>Spermatophyta</taxon>
        <taxon>Magnoliopsida</taxon>
        <taxon>Liliopsida</taxon>
        <taxon>Poales</taxon>
        <taxon>Bromeliaceae</taxon>
        <taxon>Bromelioideae</taxon>
        <taxon>Ananas</taxon>
    </lineage>
</organism>
<gene>
    <name evidence="4" type="ORF">CB5_LOCUS10954</name>
</gene>
<name>A0A6V7PAC1_ANACO</name>
<evidence type="ECO:0000256" key="1">
    <source>
        <dbReference type="SAM" id="MobiDB-lite"/>
    </source>
</evidence>
<protein>
    <submittedName>
        <fullName evidence="4">Uncharacterized protein</fullName>
    </submittedName>
</protein>
<dbReference type="Pfam" id="PF14641">
    <property type="entry name" value="HTH_44"/>
    <property type="match status" value="1"/>
</dbReference>